<comment type="caution">
    <text evidence="10">The sequence shown here is derived from an EMBL/GenBank/DDBJ whole genome shotgun (WGS) entry which is preliminary data.</text>
</comment>
<dbReference type="Pfam" id="PF00172">
    <property type="entry name" value="Zn_clus"/>
    <property type="match status" value="1"/>
</dbReference>
<organism evidence="10 11">
    <name type="scientific">Zalerion maritima</name>
    <dbReference type="NCBI Taxonomy" id="339359"/>
    <lineage>
        <taxon>Eukaryota</taxon>
        <taxon>Fungi</taxon>
        <taxon>Dikarya</taxon>
        <taxon>Ascomycota</taxon>
        <taxon>Pezizomycotina</taxon>
        <taxon>Sordariomycetes</taxon>
        <taxon>Lulworthiomycetidae</taxon>
        <taxon>Lulworthiales</taxon>
        <taxon>Lulworthiaceae</taxon>
        <taxon>Zalerion</taxon>
    </lineage>
</organism>
<reference evidence="10" key="1">
    <citation type="submission" date="2022-07" db="EMBL/GenBank/DDBJ databases">
        <title>Draft genome sequence of Zalerion maritima ATCC 34329, a (micro)plastics degrading marine fungus.</title>
        <authorList>
            <person name="Paco A."/>
            <person name="Goncalves M.F.M."/>
            <person name="Rocha-Santos T.A.P."/>
            <person name="Alves A."/>
        </authorList>
    </citation>
    <scope>NUCLEOTIDE SEQUENCE</scope>
    <source>
        <strain evidence="10">ATCC 34329</strain>
    </source>
</reference>
<protein>
    <submittedName>
        <fullName evidence="10">Transcriptional activator protein acu-15</fullName>
    </submittedName>
</protein>
<keyword evidence="2" id="KW-0479">Metal-binding</keyword>
<gene>
    <name evidence="10" type="ORF">MKZ38_010628</name>
</gene>
<dbReference type="SMART" id="SM00906">
    <property type="entry name" value="Fungal_trans"/>
    <property type="match status" value="1"/>
</dbReference>
<dbReference type="PROSITE" id="PS50048">
    <property type="entry name" value="ZN2_CY6_FUNGAL_2"/>
    <property type="match status" value="1"/>
</dbReference>
<keyword evidence="6" id="KW-0804">Transcription</keyword>
<keyword evidence="4" id="KW-0805">Transcription regulation</keyword>
<dbReference type="Gene3D" id="4.10.240.10">
    <property type="entry name" value="Zn(2)-C6 fungal-type DNA-binding domain"/>
    <property type="match status" value="1"/>
</dbReference>
<dbReference type="PROSITE" id="PS00463">
    <property type="entry name" value="ZN2_CY6_FUNGAL_1"/>
    <property type="match status" value="1"/>
</dbReference>
<evidence type="ECO:0000256" key="3">
    <source>
        <dbReference type="ARBA" id="ARBA00022833"/>
    </source>
</evidence>
<dbReference type="AlphaFoldDB" id="A0AAD5WM10"/>
<evidence type="ECO:0000256" key="5">
    <source>
        <dbReference type="ARBA" id="ARBA00023125"/>
    </source>
</evidence>
<dbReference type="SUPFAM" id="SSF57701">
    <property type="entry name" value="Zn2/Cys6 DNA-binding domain"/>
    <property type="match status" value="1"/>
</dbReference>
<dbReference type="PANTHER" id="PTHR47782:SF8">
    <property type="entry name" value="ZN(II)2CYS6 TRANSCRIPTION FACTOR (EUROFUNG)"/>
    <property type="match status" value="1"/>
</dbReference>
<dbReference type="GO" id="GO:0006351">
    <property type="term" value="P:DNA-templated transcription"/>
    <property type="evidence" value="ECO:0007669"/>
    <property type="project" value="InterPro"/>
</dbReference>
<feature type="compositionally biased region" description="Low complexity" evidence="8">
    <location>
        <begin position="772"/>
        <end position="786"/>
    </location>
</feature>
<evidence type="ECO:0000256" key="2">
    <source>
        <dbReference type="ARBA" id="ARBA00022723"/>
    </source>
</evidence>
<feature type="compositionally biased region" description="Pro residues" evidence="8">
    <location>
        <begin position="810"/>
        <end position="822"/>
    </location>
</feature>
<keyword evidence="7" id="KW-0539">Nucleus</keyword>
<dbReference type="GO" id="GO:0043565">
    <property type="term" value="F:sequence-specific DNA binding"/>
    <property type="evidence" value="ECO:0007669"/>
    <property type="project" value="TreeGrafter"/>
</dbReference>
<feature type="compositionally biased region" description="Low complexity" evidence="8">
    <location>
        <begin position="647"/>
        <end position="669"/>
    </location>
</feature>
<dbReference type="GO" id="GO:0045944">
    <property type="term" value="P:positive regulation of transcription by RNA polymerase II"/>
    <property type="evidence" value="ECO:0007669"/>
    <property type="project" value="TreeGrafter"/>
</dbReference>
<dbReference type="SMART" id="SM00066">
    <property type="entry name" value="GAL4"/>
    <property type="match status" value="1"/>
</dbReference>
<dbReference type="InterPro" id="IPR001138">
    <property type="entry name" value="Zn2Cys6_DnaBD"/>
</dbReference>
<evidence type="ECO:0000256" key="4">
    <source>
        <dbReference type="ARBA" id="ARBA00023015"/>
    </source>
</evidence>
<keyword evidence="3" id="KW-0862">Zinc</keyword>
<dbReference type="InterPro" id="IPR007219">
    <property type="entry name" value="XnlR_reg_dom"/>
</dbReference>
<dbReference type="Proteomes" id="UP001201980">
    <property type="component" value="Unassembled WGS sequence"/>
</dbReference>
<name>A0AAD5WM10_9PEZI</name>
<feature type="region of interest" description="Disordered" evidence="8">
    <location>
        <begin position="26"/>
        <end position="50"/>
    </location>
</feature>
<feature type="region of interest" description="Disordered" evidence="8">
    <location>
        <begin position="624"/>
        <end position="669"/>
    </location>
</feature>
<evidence type="ECO:0000313" key="10">
    <source>
        <dbReference type="EMBL" id="KAJ2891874.1"/>
    </source>
</evidence>
<evidence type="ECO:0000256" key="7">
    <source>
        <dbReference type="ARBA" id="ARBA00023242"/>
    </source>
</evidence>
<comment type="subcellular location">
    <subcellularLocation>
        <location evidence="1">Nucleus</location>
    </subcellularLocation>
</comment>
<dbReference type="InterPro" id="IPR052202">
    <property type="entry name" value="Yeast_MetPath_Reg"/>
</dbReference>
<feature type="compositionally biased region" description="Polar residues" evidence="8">
    <location>
        <begin position="624"/>
        <end position="636"/>
    </location>
</feature>
<dbReference type="EMBL" id="JAKWBI020000962">
    <property type="protein sequence ID" value="KAJ2891874.1"/>
    <property type="molecule type" value="Genomic_DNA"/>
</dbReference>
<evidence type="ECO:0000313" key="11">
    <source>
        <dbReference type="Proteomes" id="UP001201980"/>
    </source>
</evidence>
<feature type="domain" description="Zn(2)-C6 fungal-type" evidence="9">
    <location>
        <begin position="59"/>
        <end position="89"/>
    </location>
</feature>
<feature type="region of interest" description="Disordered" evidence="8">
    <location>
        <begin position="806"/>
        <end position="856"/>
    </location>
</feature>
<evidence type="ECO:0000259" key="9">
    <source>
        <dbReference type="PROSITE" id="PS50048"/>
    </source>
</evidence>
<evidence type="ECO:0000256" key="6">
    <source>
        <dbReference type="ARBA" id="ARBA00023163"/>
    </source>
</evidence>
<dbReference type="CDD" id="cd00067">
    <property type="entry name" value="GAL4"/>
    <property type="match status" value="1"/>
</dbReference>
<keyword evidence="5" id="KW-0238">DNA-binding</keyword>
<dbReference type="InterPro" id="IPR036864">
    <property type="entry name" value="Zn2-C6_fun-type_DNA-bd_sf"/>
</dbReference>
<keyword evidence="11" id="KW-1185">Reference proteome</keyword>
<feature type="region of interest" description="Disordered" evidence="8">
    <location>
        <begin position="729"/>
        <end position="794"/>
    </location>
</feature>
<evidence type="ECO:0000256" key="1">
    <source>
        <dbReference type="ARBA" id="ARBA00004123"/>
    </source>
</evidence>
<proteinExistence type="predicted"/>
<feature type="compositionally biased region" description="Pro residues" evidence="8">
    <location>
        <begin position="834"/>
        <end position="853"/>
    </location>
</feature>
<dbReference type="GO" id="GO:0000981">
    <property type="term" value="F:DNA-binding transcription factor activity, RNA polymerase II-specific"/>
    <property type="evidence" value="ECO:0007669"/>
    <property type="project" value="InterPro"/>
</dbReference>
<feature type="compositionally biased region" description="Basic residues" evidence="8">
    <location>
        <begin position="31"/>
        <end position="41"/>
    </location>
</feature>
<dbReference type="GO" id="GO:0005634">
    <property type="term" value="C:nucleus"/>
    <property type="evidence" value="ECO:0007669"/>
    <property type="project" value="UniProtKB-SubCell"/>
</dbReference>
<accession>A0AAD5WM10</accession>
<evidence type="ECO:0000256" key="8">
    <source>
        <dbReference type="SAM" id="MobiDB-lite"/>
    </source>
</evidence>
<sequence>MDAAAVFRQGLGQGFGPMIPFHPGAAPPIQYRKHPIPRKHGGHDGTDNDPNRIAHTLTACCRCRQRKTRCDPTLPRCLPCERSGSVCEYYDTAKGKKISRYYVIKLQDKVRALEAELSQYTDEDDVPRNTEDIVRPGGLVRLNESDETPRYLGPSSGIAMTRILMEEAKRYTDSKRISDLIPQVRVRKQGTRTQSIAFGPSSRKKSYPLISAHPAQTLPTRQIAGRLVDVFCERAQIFSPTLHEKQFLQDLEDAYANTTDPYKNFVVRMVLAISLQKLDLQYAGLADSYYLSAMDYFEDVVRPKDWRTLQCLVLIGQYSLLTPTRTALYYIMGLATRICQQLGLDSEKTITTGVSFGIVDPLTLDMKRRLAWAVASMEFGLAHSMGRPNGFAKGNDLMDVEFFDTVPDENITEEGITPGEPSEKKLVSIHFCRMRLLQAEIRRMLYERKRAEPRDENHPWFGEVERKMQEWMNASPDNPQWCKPWFTGRYHSMLIVLYRPSPQVPQPSPVAARTCFDSSAHVINLSSQQMIKAAVDITWVFVLTLFMSVNALLWSVSYTAVREDHSKEDVEELVNTALEIMDQCVERWPGTASAAQLYPVFAKACLHSYDVQEDAAMLEATPLTISDVNSPQSDMPSQVKREPTSPPQGQTQQQQGPPQQQQQQQQQQQMFNPPRFGYVFGENPEPMNANLQFDDPFHPGPTFRSNSIFLNPTTTDQNGRRFSYFPPDEMMDGPNGPTTVPPPALHSTAPSPSPLAHSFPSPPDSVGQNTGSTMSTPTPMSHASPSNTIRTTPTPTMASVNLASVTTTPTQPPHHTPQPPHSQPSMPQRTPAFTIPPPPQHHAPQQRPLPPPTTVTDWFSPPPPFISPYAFSNVSSNFLGGQFPQGGVMGSHGAPGAQYSFPPERQGSLSADQQMELMDVLESEGLGDIDTFLNTGMGLAGGGVDGGLTMQGWGNQGTVG</sequence>
<dbReference type="PANTHER" id="PTHR47782">
    <property type="entry name" value="ZN(II)2CYS6 TRANSCRIPTION FACTOR (EUROFUNG)-RELATED"/>
    <property type="match status" value="1"/>
</dbReference>
<dbReference type="GO" id="GO:0008270">
    <property type="term" value="F:zinc ion binding"/>
    <property type="evidence" value="ECO:0007669"/>
    <property type="project" value="InterPro"/>
</dbReference>
<dbReference type="Pfam" id="PF04082">
    <property type="entry name" value="Fungal_trans"/>
    <property type="match status" value="1"/>
</dbReference>
<dbReference type="CDD" id="cd12148">
    <property type="entry name" value="fungal_TF_MHR"/>
    <property type="match status" value="1"/>
</dbReference>